<dbReference type="FunFam" id="3.40.50.720:FF:000243">
    <property type="entry name" value="Ubiquitin-like modifier-activating enzyme ATG7"/>
    <property type="match status" value="1"/>
</dbReference>
<dbReference type="InterPro" id="IPR042523">
    <property type="entry name" value="Atg7_N_2"/>
</dbReference>
<evidence type="ECO:0000313" key="16">
    <source>
        <dbReference type="Proteomes" id="UP000006753"/>
    </source>
</evidence>
<dbReference type="GO" id="GO:0015031">
    <property type="term" value="P:protein transport"/>
    <property type="evidence" value="ECO:0007669"/>
    <property type="project" value="UniProtKB-KW"/>
</dbReference>
<dbReference type="GO" id="GO:0034727">
    <property type="term" value="P:piecemeal microautophagy of the nucleus"/>
    <property type="evidence" value="ECO:0007669"/>
    <property type="project" value="TreeGrafter"/>
</dbReference>
<dbReference type="SUPFAM" id="SSF69572">
    <property type="entry name" value="Activating enzymes of the ubiquitin-like proteins"/>
    <property type="match status" value="1"/>
</dbReference>
<dbReference type="Pfam" id="PF16420">
    <property type="entry name" value="ATG7_N"/>
    <property type="match status" value="1"/>
</dbReference>
<dbReference type="InterPro" id="IPR006285">
    <property type="entry name" value="Atg7"/>
</dbReference>
<dbReference type="InterPro" id="IPR011990">
    <property type="entry name" value="TPR-like_helical_dom_sf"/>
</dbReference>
<gene>
    <name evidence="15" type="ORF">MBM_08871</name>
</gene>
<dbReference type="Gene3D" id="3.40.50.720">
    <property type="entry name" value="NAD(P)-binding Rossmann-like Domain"/>
    <property type="match status" value="1"/>
</dbReference>
<evidence type="ECO:0000256" key="5">
    <source>
        <dbReference type="ARBA" id="ARBA00022448"/>
    </source>
</evidence>
<dbReference type="Pfam" id="PF00899">
    <property type="entry name" value="ThiF"/>
    <property type="match status" value="1"/>
</dbReference>
<evidence type="ECO:0000256" key="11">
    <source>
        <dbReference type="PIRSR" id="PIRSR606285-1"/>
    </source>
</evidence>
<dbReference type="InterPro" id="IPR042522">
    <property type="entry name" value="Atg7_N_1"/>
</dbReference>
<reference evidence="15 16" key="1">
    <citation type="journal article" date="2012" name="BMC Genomics">
        <title>Sequencing the genome of Marssonina brunnea reveals fungus-poplar co-evolution.</title>
        <authorList>
            <person name="Zhu S."/>
            <person name="Cao Y.-Z."/>
            <person name="Jiang C."/>
            <person name="Tan B.-Y."/>
            <person name="Wang Z."/>
            <person name="Feng S."/>
            <person name="Zhang L."/>
            <person name="Su X.-H."/>
            <person name="Brejova B."/>
            <person name="Vinar T."/>
            <person name="Xu M."/>
            <person name="Wang M.-X."/>
            <person name="Zhang S.-G."/>
            <person name="Huang M.-R."/>
            <person name="Wu R."/>
            <person name="Zhou Y."/>
        </authorList>
    </citation>
    <scope>NUCLEOTIDE SEQUENCE [LARGE SCALE GENOMIC DNA]</scope>
    <source>
        <strain evidence="15 16">MB_m1</strain>
    </source>
</reference>
<dbReference type="NCBIfam" id="TIGR01381">
    <property type="entry name" value="E1_like_apg7"/>
    <property type="match status" value="1"/>
</dbReference>
<evidence type="ECO:0000259" key="13">
    <source>
        <dbReference type="Pfam" id="PF00899"/>
    </source>
</evidence>
<dbReference type="Proteomes" id="UP000006753">
    <property type="component" value="Unassembled WGS sequence"/>
</dbReference>
<dbReference type="STRING" id="1072389.K1WKX3"/>
<dbReference type="InterPro" id="IPR000594">
    <property type="entry name" value="ThiF_NAD_FAD-bd"/>
</dbReference>
<keyword evidence="7" id="KW-0072">Autophagy</keyword>
<evidence type="ECO:0000313" key="15">
    <source>
        <dbReference type="EMBL" id="EKD12917.1"/>
    </source>
</evidence>
<evidence type="ECO:0000256" key="9">
    <source>
        <dbReference type="ARBA" id="ARBA00030242"/>
    </source>
</evidence>
<dbReference type="Gene3D" id="3.40.140.100">
    <property type="entry name" value="Ubiquitin-like modifier-activating enzyme ATG7 C-terminal domain"/>
    <property type="match status" value="1"/>
</dbReference>
<dbReference type="CDD" id="cd01486">
    <property type="entry name" value="Apg7"/>
    <property type="match status" value="1"/>
</dbReference>
<evidence type="ECO:0000259" key="14">
    <source>
        <dbReference type="Pfam" id="PF16420"/>
    </source>
</evidence>
<dbReference type="GO" id="GO:0019779">
    <property type="term" value="F:Atg8 activating enzyme activity"/>
    <property type="evidence" value="ECO:0007669"/>
    <property type="project" value="TreeGrafter"/>
</dbReference>
<evidence type="ECO:0000256" key="10">
    <source>
        <dbReference type="ARBA" id="ARBA00032823"/>
    </source>
</evidence>
<evidence type="ECO:0000256" key="1">
    <source>
        <dbReference type="ARBA" id="ARBA00004329"/>
    </source>
</evidence>
<evidence type="ECO:0000256" key="8">
    <source>
        <dbReference type="ARBA" id="ARBA00029897"/>
    </source>
</evidence>
<accession>K1WKX3</accession>
<comment type="subcellular location">
    <subcellularLocation>
        <location evidence="1">Preautophagosomal structure</location>
    </subcellularLocation>
</comment>
<feature type="active site" description="Glycyl thioester intermediate" evidence="11">
    <location>
        <position position="559"/>
    </location>
</feature>
<keyword evidence="16" id="KW-1185">Reference proteome</keyword>
<dbReference type="GO" id="GO:0000407">
    <property type="term" value="C:phagophore assembly site"/>
    <property type="evidence" value="ECO:0007669"/>
    <property type="project" value="UniProtKB-SubCell"/>
</dbReference>
<dbReference type="OrthoDB" id="185373at2759"/>
<feature type="domain" description="THIF-type NAD/FAD binding fold" evidence="13">
    <location>
        <begin position="357"/>
        <end position="589"/>
    </location>
</feature>
<dbReference type="Gene3D" id="3.40.140.70">
    <property type="entry name" value="Ubiquitin-like modifier-activating enzyme ATG7 N-terminal domain"/>
    <property type="match status" value="1"/>
</dbReference>
<dbReference type="GO" id="GO:0000422">
    <property type="term" value="P:autophagy of mitochondrion"/>
    <property type="evidence" value="ECO:0007669"/>
    <property type="project" value="TreeGrafter"/>
</dbReference>
<dbReference type="InterPro" id="IPR035985">
    <property type="entry name" value="Ubiquitin-activating_enz"/>
</dbReference>
<evidence type="ECO:0000256" key="4">
    <source>
        <dbReference type="ARBA" id="ARBA00018730"/>
    </source>
</evidence>
<evidence type="ECO:0000256" key="3">
    <source>
        <dbReference type="ARBA" id="ARBA00017647"/>
    </source>
</evidence>
<feature type="domain" description="Ubiquitin-like modifier-activating enzyme Atg7 N-terminal" evidence="14">
    <location>
        <begin position="3"/>
        <end position="340"/>
    </location>
</feature>
<sequence length="1562" mass="176786">MALKFAPFGSEIELPFYTALSQFKIDFDKLDDSARPVLGLYEPRMTPTPEESCRMQVLGNALTSEEYGQRVDLCSVPAGYIRAEGKIKNVNTIEDFKNMDKAAMLQTAAKQIWDAINDGTIYSIPSLLSSFTILSFANLKKYTFTYWFAFPALHSEPVWRQVETANPGQMTGKETTALAEEVGTWRYATDQREHGFFLVKKVFQSSSRGGRPATPGTPGEELGYRWVVGSLRKFENGFFDGVPTGDQYVAFVDPSTYPENPGWMLRNLLVLIKRRFKLNRVQILCYRDTHSRRHEARSRIIVLETEGVVSDSDVMPKVTGWERNSNQKLSPKTTNLAQYMDPTQLADQAVDLNLKLMKWRIAPDLNLEKIKNTKCLLLGAGTLGTYVSRLLMGWGVRKITFVDNASVSFSNPVRQPLFDFKDCINGGAKKAERASEALQEIYPGVDSNGHVMSVPMLGHPITDEQNTRVDFELLEKLMEEHDAIFLLMDTRESRWLPTVLGKAKNKLVLNAALGFDTWVAMRHGVFAEDGGPAALGCYFCNDVVAPADSIKDQTLDQQCTVTRPGVAPTASAQLVELMTSVLQHPDGARAPAPKISANQSSNGRVEFEREPPHHPLGIIPHQIRGFMATFQNIPISGQSYDCCSACSPKIVEEYKRSGWEFIKRALTEKDYITELSGLAEVQRLAEAAAGDIDWDSEADLDEEEGEGELFCLLIDELNFRIIAMPSALLQNSGVVPMLVSPMRSHLTRSVFRRLLSSEGLILHCPSQAALLSRHSRRHGSPFAVRLPARRTLFGFSAKAPRQPKEPSLPPGLKMMLELSLMEKMQVRPPKASDIVKAWRAYFEFKSKRKEGFNNMHALHALRALKHLQKLDSDEEDSRLSIEDLRLASVSIQILPKNHPETHAELARLLYAEWVKAPAPDEQRHEDFRWLIDILSRTGNALEARELVQARDLGEEAEGDKRRRAAWNMVLDGFARENNEAELLKTLAMGEETADILYHWKIHSTMVQFYASRDDVENTKKWYSKPIVSVSRSGKRVYPSTLAAVLKFSVRNNELEWCKTVFRDVLETNPGKKWWDVILLWAAGAMGKGVEDVERMIDVMIRRSDPKHPQQPDIVTINGLVELAMSLKDPYLAERYIALGVKYGIQPNAQTHIMQMSYRADANDLRGAQAAYDSLQIQEVENDEDLPAINKLLRALCASKKDNYSRITSITLDLEERDKKLEASTVSALTKMYLERDETNELIDLLQTQTFHYTLEERAGIINNMINFCIDPDTNTVRSWEAYTIMRQIFDETTTEQRTQMMNEYFSRDRCDMACHVFGHMRQHNVLSRRPKLETYVQCFEGIARCEDRESLDMVHNMLKMDSSIEPNTKLYNSLMLAYTACDDADRALNFWDDITNTEEGPSYKSLEIVFWACGRKPFGDRKARDVWAKMRRMEIEITQNVFAAYVGALAGQGKFEEARDMVEGAEKDLGLKLDVLTCVLPHFTALHHHPLHQHFCSLLSAVKFRTLYPANAPPQSRHVLQLHTIAKPQGPRRRVGQSPLPFRLEGTIRAGTDDAGRRASAV</sequence>
<evidence type="ECO:0000256" key="6">
    <source>
        <dbReference type="ARBA" id="ARBA00022927"/>
    </source>
</evidence>
<dbReference type="eggNOG" id="KOG2337">
    <property type="taxonomic scope" value="Eukaryota"/>
</dbReference>
<evidence type="ECO:0000256" key="12">
    <source>
        <dbReference type="SAM" id="MobiDB-lite"/>
    </source>
</evidence>
<keyword evidence="5" id="KW-0813">Transport</keyword>
<dbReference type="Gene3D" id="1.25.40.10">
    <property type="entry name" value="Tetratricopeptide repeat domain"/>
    <property type="match status" value="2"/>
</dbReference>
<dbReference type="KEGG" id="mbe:MBM_08871"/>
<dbReference type="InterPro" id="IPR032197">
    <property type="entry name" value="Atg7_N"/>
</dbReference>
<dbReference type="FunFam" id="3.40.140.70:FF:000001">
    <property type="entry name" value="Ubiquitin-like modifier-activating enzyme atg7"/>
    <property type="match status" value="1"/>
</dbReference>
<keyword evidence="6" id="KW-0653">Protein transport</keyword>
<protein>
    <recommendedName>
        <fullName evidence="3">Ubiquitin-like modifier-activating enzyme ATG7</fullName>
    </recommendedName>
    <alternativeName>
        <fullName evidence="8 10">ATG12-activating enzyme E1 ATG7</fullName>
    </alternativeName>
    <alternativeName>
        <fullName evidence="9">Autophagy-related protein 7</fullName>
    </alternativeName>
    <alternativeName>
        <fullName evidence="4">Ubiquitin-like modifier-activating enzyme atg7</fullName>
    </alternativeName>
</protein>
<dbReference type="InParanoid" id="K1WKX3"/>
<evidence type="ECO:0000256" key="7">
    <source>
        <dbReference type="ARBA" id="ARBA00023006"/>
    </source>
</evidence>
<organism evidence="15 16">
    <name type="scientific">Marssonina brunnea f. sp. multigermtubi (strain MB_m1)</name>
    <name type="common">Marssonina leaf spot fungus</name>
    <dbReference type="NCBI Taxonomy" id="1072389"/>
    <lineage>
        <taxon>Eukaryota</taxon>
        <taxon>Fungi</taxon>
        <taxon>Dikarya</taxon>
        <taxon>Ascomycota</taxon>
        <taxon>Pezizomycotina</taxon>
        <taxon>Leotiomycetes</taxon>
        <taxon>Helotiales</taxon>
        <taxon>Drepanopezizaceae</taxon>
        <taxon>Drepanopeziza</taxon>
    </lineage>
</organism>
<dbReference type="InterPro" id="IPR045886">
    <property type="entry name" value="ThiF/MoeB/HesA"/>
</dbReference>
<dbReference type="EMBL" id="JH921453">
    <property type="protein sequence ID" value="EKD12917.1"/>
    <property type="molecule type" value="Genomic_DNA"/>
</dbReference>
<dbReference type="GO" id="GO:0000045">
    <property type="term" value="P:autophagosome assembly"/>
    <property type="evidence" value="ECO:0007669"/>
    <property type="project" value="TreeGrafter"/>
</dbReference>
<proteinExistence type="inferred from homology"/>
<dbReference type="GO" id="GO:0019778">
    <property type="term" value="F:Atg12 activating enzyme activity"/>
    <property type="evidence" value="ECO:0007669"/>
    <property type="project" value="TreeGrafter"/>
</dbReference>
<dbReference type="GO" id="GO:0032446">
    <property type="term" value="P:protein modification by small protein conjugation"/>
    <property type="evidence" value="ECO:0007669"/>
    <property type="project" value="TreeGrafter"/>
</dbReference>
<dbReference type="HOGENOM" id="CLU_245873_0_0_1"/>
<feature type="region of interest" description="Disordered" evidence="12">
    <location>
        <begin position="588"/>
        <end position="607"/>
    </location>
</feature>
<dbReference type="PANTHER" id="PTHR10953">
    <property type="entry name" value="UBIQUITIN-ACTIVATING ENZYME E1"/>
    <property type="match status" value="1"/>
</dbReference>
<dbReference type="PANTHER" id="PTHR10953:SF3">
    <property type="entry name" value="UBIQUITIN-LIKE MODIFIER-ACTIVATING ENZYME ATG7"/>
    <property type="match status" value="1"/>
</dbReference>
<evidence type="ECO:0000256" key="2">
    <source>
        <dbReference type="ARBA" id="ARBA00010931"/>
    </source>
</evidence>
<name>K1WKX3_MARBU</name>
<dbReference type="GO" id="GO:0006995">
    <property type="term" value="P:cellular response to nitrogen starvation"/>
    <property type="evidence" value="ECO:0007669"/>
    <property type="project" value="TreeGrafter"/>
</dbReference>
<comment type="similarity">
    <text evidence="2">Belongs to the ATG7 family.</text>
</comment>